<proteinExistence type="predicted"/>
<dbReference type="EMBL" id="GFPF01004926">
    <property type="protein sequence ID" value="MAA16072.1"/>
    <property type="molecule type" value="Transcribed_RNA"/>
</dbReference>
<evidence type="ECO:0000256" key="3">
    <source>
        <dbReference type="ARBA" id="ARBA00022833"/>
    </source>
</evidence>
<keyword evidence="5" id="KW-1015">Disulfide bond</keyword>
<feature type="chain" id="PRO_5013188973" evidence="7">
    <location>
        <begin position="19"/>
        <end position="476"/>
    </location>
</feature>
<evidence type="ECO:0000256" key="6">
    <source>
        <dbReference type="SAM" id="MobiDB-lite"/>
    </source>
</evidence>
<keyword evidence="2" id="KW-0378">Hydrolase</keyword>
<name>A0A224YQE0_9ACAR</name>
<reference evidence="9" key="1">
    <citation type="journal article" date="2017" name="Parasit. Vectors">
        <title>Sialotranscriptomics of Rhipicephalus zambeziensis reveals intricate expression profiles of secretory proteins and suggests tight temporal transcriptional regulation during blood-feeding.</title>
        <authorList>
            <person name="de Castro M.H."/>
            <person name="de Klerk D."/>
            <person name="Pienaar R."/>
            <person name="Rees D.J.G."/>
            <person name="Mans B.J."/>
        </authorList>
    </citation>
    <scope>NUCLEOTIDE SEQUENCE</scope>
    <source>
        <tissue evidence="9">Salivary glands</tissue>
    </source>
</reference>
<organism evidence="9">
    <name type="scientific">Rhipicephalus zambeziensis</name>
    <dbReference type="NCBI Taxonomy" id="60191"/>
    <lineage>
        <taxon>Eukaryota</taxon>
        <taxon>Metazoa</taxon>
        <taxon>Ecdysozoa</taxon>
        <taxon>Arthropoda</taxon>
        <taxon>Chelicerata</taxon>
        <taxon>Arachnida</taxon>
        <taxon>Acari</taxon>
        <taxon>Parasitiformes</taxon>
        <taxon>Ixodida</taxon>
        <taxon>Ixodoidea</taxon>
        <taxon>Ixodidae</taxon>
        <taxon>Rhipicephalinae</taxon>
        <taxon>Rhipicephalus</taxon>
        <taxon>Rhipicephalus</taxon>
    </lineage>
</organism>
<dbReference type="GO" id="GO:0046872">
    <property type="term" value="F:metal ion binding"/>
    <property type="evidence" value="ECO:0007669"/>
    <property type="project" value="UniProtKB-KW"/>
</dbReference>
<keyword evidence="7" id="KW-0732">Signal</keyword>
<keyword evidence="3 5" id="KW-0862">Zinc</keyword>
<evidence type="ECO:0000256" key="5">
    <source>
        <dbReference type="PROSITE-ProRule" id="PRU00276"/>
    </source>
</evidence>
<dbReference type="SUPFAM" id="SSF55486">
    <property type="entry name" value="Metalloproteases ('zincins'), catalytic domain"/>
    <property type="match status" value="1"/>
</dbReference>
<comment type="caution">
    <text evidence="5">Lacks conserved residue(s) required for the propagation of feature annotation.</text>
</comment>
<dbReference type="InterPro" id="IPR024079">
    <property type="entry name" value="MetalloPept_cat_dom_sf"/>
</dbReference>
<evidence type="ECO:0000259" key="8">
    <source>
        <dbReference type="PROSITE" id="PS50215"/>
    </source>
</evidence>
<feature type="region of interest" description="Disordered" evidence="6">
    <location>
        <begin position="150"/>
        <end position="176"/>
    </location>
</feature>
<dbReference type="GO" id="GO:0004222">
    <property type="term" value="F:metalloendopeptidase activity"/>
    <property type="evidence" value="ECO:0007669"/>
    <property type="project" value="InterPro"/>
</dbReference>
<dbReference type="PANTHER" id="PTHR11905:SF159">
    <property type="entry name" value="ADAM METALLOPROTEASE"/>
    <property type="match status" value="1"/>
</dbReference>
<evidence type="ECO:0000256" key="2">
    <source>
        <dbReference type="ARBA" id="ARBA00022801"/>
    </source>
</evidence>
<protein>
    <submittedName>
        <fullName evidence="9">Reprolysin</fullName>
    </submittedName>
</protein>
<feature type="disulfide bond" evidence="5">
    <location>
        <begin position="304"/>
        <end position="384"/>
    </location>
</feature>
<sequence>MFAVAIFWQFGLCWCARAEKVVIAYPRILEERMAGEALILKITEDITLLLERSSVLADELHFVTSGKEEHHVEKVDTSFIQKDIYHDTHRQSSVMVRSVDGAVQVEGILSSDLRIKPLLQEARSMEGQIPHKIYKVEEKADPRTMAMAYGARGKGRRGTNRRRNSTRKHDSGRPQRNQDTFVVELHIISDKKHQRDYRKNEELIAYMAIMINAINLRYVDMARPGVRFILVGITRSRDDAFATIEQGLLDASETLQGMKKYIKNGKVPGNPDILFLVTGLDMFKKDGGRIGKELAGLAFCGTLCTEARVGEGEDTPTTFSGVYTIAHELGHLMGSKHDGKDTPECPWEEGYLMSYVDGGLKKYRLSPCSEKAIREVYKNLKPECTEVHAKTNYMRKYKKFPGQTVRATYYCKKLFKKSGVKWIIWDNDKLKMKCKMECCHLTPTNYACYHANILTGMSCGEGKTCRRGICAQHRLP</sequence>
<dbReference type="PANTHER" id="PTHR11905">
    <property type="entry name" value="ADAM A DISINTEGRIN AND METALLOPROTEASE DOMAIN"/>
    <property type="match status" value="1"/>
</dbReference>
<keyword evidence="5" id="KW-0479">Metal-binding</keyword>
<feature type="active site" evidence="5">
    <location>
        <position position="328"/>
    </location>
</feature>
<feature type="domain" description="Peptidase M12B" evidence="8">
    <location>
        <begin position="181"/>
        <end position="389"/>
    </location>
</feature>
<dbReference type="AlphaFoldDB" id="A0A224YQE0"/>
<feature type="binding site" evidence="5">
    <location>
        <position position="331"/>
    </location>
    <ligand>
        <name>Zn(2+)</name>
        <dbReference type="ChEBI" id="CHEBI:29105"/>
        <note>catalytic</note>
    </ligand>
</feature>
<accession>A0A224YQE0</accession>
<keyword evidence="4" id="KW-0482">Metalloprotease</keyword>
<evidence type="ECO:0000256" key="4">
    <source>
        <dbReference type="ARBA" id="ARBA00023049"/>
    </source>
</evidence>
<dbReference type="Gene3D" id="3.40.390.10">
    <property type="entry name" value="Collagenase (Catalytic Domain)"/>
    <property type="match status" value="1"/>
</dbReference>
<evidence type="ECO:0000256" key="1">
    <source>
        <dbReference type="ARBA" id="ARBA00022670"/>
    </source>
</evidence>
<keyword evidence="1" id="KW-0645">Protease</keyword>
<dbReference type="PROSITE" id="PS50215">
    <property type="entry name" value="ADAM_MEPRO"/>
    <property type="match status" value="1"/>
</dbReference>
<evidence type="ECO:0000256" key="7">
    <source>
        <dbReference type="SAM" id="SignalP"/>
    </source>
</evidence>
<dbReference type="Pfam" id="PF13582">
    <property type="entry name" value="Reprolysin_3"/>
    <property type="match status" value="1"/>
</dbReference>
<feature type="binding site" evidence="5">
    <location>
        <position position="337"/>
    </location>
    <ligand>
        <name>Zn(2+)</name>
        <dbReference type="ChEBI" id="CHEBI:29105"/>
        <note>catalytic</note>
    </ligand>
</feature>
<feature type="compositionally biased region" description="Basic residues" evidence="6">
    <location>
        <begin position="153"/>
        <end position="166"/>
    </location>
</feature>
<evidence type="ECO:0000313" key="9">
    <source>
        <dbReference type="EMBL" id="MAA16072.1"/>
    </source>
</evidence>
<feature type="signal peptide" evidence="7">
    <location>
        <begin position="1"/>
        <end position="18"/>
    </location>
</feature>
<dbReference type="GO" id="GO:0006509">
    <property type="term" value="P:membrane protein ectodomain proteolysis"/>
    <property type="evidence" value="ECO:0007669"/>
    <property type="project" value="TreeGrafter"/>
</dbReference>
<dbReference type="InterPro" id="IPR034030">
    <property type="entry name" value="ZnMc_salivary_gland_MPs"/>
</dbReference>
<dbReference type="InterPro" id="IPR001590">
    <property type="entry name" value="Peptidase_M12B"/>
</dbReference>
<dbReference type="CDD" id="cd04272">
    <property type="entry name" value="ZnMc_salivary_gland_MPs"/>
    <property type="match status" value="1"/>
</dbReference>
<feature type="binding site" evidence="5">
    <location>
        <position position="327"/>
    </location>
    <ligand>
        <name>Zn(2+)</name>
        <dbReference type="ChEBI" id="CHEBI:29105"/>
        <note>catalytic</note>
    </ligand>
</feature>